<dbReference type="Proteomes" id="UP000494165">
    <property type="component" value="Unassembled WGS sequence"/>
</dbReference>
<protein>
    <submittedName>
        <fullName evidence="1">Uncharacterized protein</fullName>
    </submittedName>
</protein>
<dbReference type="AlphaFoldDB" id="A0A8S1DVT3"/>
<reference evidence="1 2" key="1">
    <citation type="submission" date="2020-04" db="EMBL/GenBank/DDBJ databases">
        <authorList>
            <person name="Alioto T."/>
            <person name="Alioto T."/>
            <person name="Gomez Garrido J."/>
        </authorList>
    </citation>
    <scope>NUCLEOTIDE SEQUENCE [LARGE SCALE GENOMIC DNA]</scope>
</reference>
<evidence type="ECO:0000313" key="2">
    <source>
        <dbReference type="Proteomes" id="UP000494165"/>
    </source>
</evidence>
<name>A0A8S1DVT3_9INSE</name>
<proteinExistence type="predicted"/>
<dbReference type="EMBL" id="CADEPI010000374">
    <property type="protein sequence ID" value="CAB3384824.1"/>
    <property type="molecule type" value="Genomic_DNA"/>
</dbReference>
<comment type="caution">
    <text evidence="1">The sequence shown here is derived from an EMBL/GenBank/DDBJ whole genome shotgun (WGS) entry which is preliminary data.</text>
</comment>
<keyword evidence="2" id="KW-1185">Reference proteome</keyword>
<evidence type="ECO:0000313" key="1">
    <source>
        <dbReference type="EMBL" id="CAB3384824.1"/>
    </source>
</evidence>
<gene>
    <name evidence="1" type="ORF">CLODIP_2_CD15217</name>
</gene>
<organism evidence="1 2">
    <name type="scientific">Cloeon dipterum</name>
    <dbReference type="NCBI Taxonomy" id="197152"/>
    <lineage>
        <taxon>Eukaryota</taxon>
        <taxon>Metazoa</taxon>
        <taxon>Ecdysozoa</taxon>
        <taxon>Arthropoda</taxon>
        <taxon>Hexapoda</taxon>
        <taxon>Insecta</taxon>
        <taxon>Pterygota</taxon>
        <taxon>Palaeoptera</taxon>
        <taxon>Ephemeroptera</taxon>
        <taxon>Pisciforma</taxon>
        <taxon>Baetidae</taxon>
        <taxon>Cloeon</taxon>
    </lineage>
</organism>
<sequence>MHLIVAGAARYSVLPVASEEGRASSWCSGSTLPSAAILHEKSAGANCLTTNLDRRPTLEREHFGRSLWI</sequence>
<accession>A0A8S1DVT3</accession>